<name>A0A3B0VWI1_9ZZZZ</name>
<organism evidence="3">
    <name type="scientific">hydrothermal vent metagenome</name>
    <dbReference type="NCBI Taxonomy" id="652676"/>
    <lineage>
        <taxon>unclassified sequences</taxon>
        <taxon>metagenomes</taxon>
        <taxon>ecological metagenomes</taxon>
    </lineage>
</organism>
<proteinExistence type="predicted"/>
<dbReference type="AlphaFoldDB" id="A0A3B0VWI1"/>
<feature type="transmembrane region" description="Helical" evidence="2">
    <location>
        <begin position="63"/>
        <end position="81"/>
    </location>
</feature>
<keyword evidence="2" id="KW-0472">Membrane</keyword>
<dbReference type="InterPro" id="IPR018692">
    <property type="entry name" value="DUF2189"/>
</dbReference>
<keyword evidence="2" id="KW-0812">Transmembrane</keyword>
<evidence type="ECO:0000256" key="2">
    <source>
        <dbReference type="SAM" id="Phobius"/>
    </source>
</evidence>
<feature type="transmembrane region" description="Helical" evidence="2">
    <location>
        <begin position="87"/>
        <end position="111"/>
    </location>
</feature>
<evidence type="ECO:0000256" key="1">
    <source>
        <dbReference type="SAM" id="MobiDB-lite"/>
    </source>
</evidence>
<protein>
    <submittedName>
        <fullName evidence="3">Putative cytochrome c oxidase, subunit I</fullName>
    </submittedName>
</protein>
<dbReference type="Pfam" id="PF09955">
    <property type="entry name" value="DUF2189"/>
    <property type="match status" value="1"/>
</dbReference>
<feature type="compositionally biased region" description="Polar residues" evidence="1">
    <location>
        <begin position="8"/>
        <end position="25"/>
    </location>
</feature>
<feature type="transmembrane region" description="Helical" evidence="2">
    <location>
        <begin position="170"/>
        <end position="194"/>
    </location>
</feature>
<reference evidence="3" key="1">
    <citation type="submission" date="2018-06" db="EMBL/GenBank/DDBJ databases">
        <authorList>
            <person name="Zhirakovskaya E."/>
        </authorList>
    </citation>
    <scope>NUCLEOTIDE SEQUENCE</scope>
</reference>
<feature type="transmembrane region" description="Helical" evidence="2">
    <location>
        <begin position="132"/>
        <end position="150"/>
    </location>
</feature>
<dbReference type="EMBL" id="UOFA01000381">
    <property type="protein sequence ID" value="VAW48015.1"/>
    <property type="molecule type" value="Genomic_DNA"/>
</dbReference>
<gene>
    <name evidence="3" type="ORF">MNBD_GAMMA02-703</name>
</gene>
<sequence length="285" mass="31588">MPDKQVEDQQQNTNQPISNQPGSTPQDYVQPIVAPCRVIPYSAPFTWLKKGWADLRQVPKISLSYGLVMMLISVLITFVAYKAHSIILAIAMTAGFFFIGPIIAIGLYSLSRQISNDVPPLFLRCLREGKKNLGNEMVLSFMFLIVFLIWARAASMLHIFFPSTMKPEDWLMFLGVGTVVGAVFAAIIFCVGAFSIPMLMDRKVDTITAVVTSINAVLKNKLTMLIWGFVIVVLILIGVFTFFIGFIVLLPLVGHATWHAYKDTIDADAWELGPGLGVNMKNKGK</sequence>
<accession>A0A3B0VWI1</accession>
<feature type="region of interest" description="Disordered" evidence="1">
    <location>
        <begin position="1"/>
        <end position="25"/>
    </location>
</feature>
<feature type="transmembrane region" description="Helical" evidence="2">
    <location>
        <begin position="225"/>
        <end position="253"/>
    </location>
</feature>
<keyword evidence="2" id="KW-1133">Transmembrane helix</keyword>
<evidence type="ECO:0000313" key="3">
    <source>
        <dbReference type="EMBL" id="VAW48015.1"/>
    </source>
</evidence>